<keyword evidence="2" id="KW-1185">Reference proteome</keyword>
<accession>R0JEH5</accession>
<protein>
    <submittedName>
        <fullName evidence="1">Uncharacterized protein</fullName>
    </submittedName>
</protein>
<reference evidence="2" key="1">
    <citation type="journal article" date="2013" name="Nat. Genet.">
        <title>The duck genome and transcriptome provide insight into an avian influenza virus reservoir species.</title>
        <authorList>
            <person name="Huang Y."/>
            <person name="Li Y."/>
            <person name="Burt D.W."/>
            <person name="Chen H."/>
            <person name="Zhang Y."/>
            <person name="Qian W."/>
            <person name="Kim H."/>
            <person name="Gan S."/>
            <person name="Zhao Y."/>
            <person name="Li J."/>
            <person name="Yi K."/>
            <person name="Feng H."/>
            <person name="Zhu P."/>
            <person name="Li B."/>
            <person name="Liu Q."/>
            <person name="Fairley S."/>
            <person name="Magor K.E."/>
            <person name="Du Z."/>
            <person name="Hu X."/>
            <person name="Goodman L."/>
            <person name="Tafer H."/>
            <person name="Vignal A."/>
            <person name="Lee T."/>
            <person name="Kim K.W."/>
            <person name="Sheng Z."/>
            <person name="An Y."/>
            <person name="Searle S."/>
            <person name="Herrero J."/>
            <person name="Groenen M.A."/>
            <person name="Crooijmans R.P."/>
            <person name="Faraut T."/>
            <person name="Cai Q."/>
            <person name="Webster R.G."/>
            <person name="Aldridge J.R."/>
            <person name="Warren W.C."/>
            <person name="Bartschat S."/>
            <person name="Kehr S."/>
            <person name="Marz M."/>
            <person name="Stadler P.F."/>
            <person name="Smith J."/>
            <person name="Kraus R.H."/>
            <person name="Zhao Y."/>
            <person name="Ren L."/>
            <person name="Fei J."/>
            <person name="Morisson M."/>
            <person name="Kaiser P."/>
            <person name="Griffin D.K."/>
            <person name="Rao M."/>
            <person name="Pitel F."/>
            <person name="Wang J."/>
            <person name="Li N."/>
        </authorList>
    </citation>
    <scope>NUCLEOTIDE SEQUENCE [LARGE SCALE GENOMIC DNA]</scope>
</reference>
<sequence length="203" mass="23574">MRTQNRFALKHLELKELKRSMSSQSPCKAIVHINGNLEYSCNYIRRSYGWLQGYIQLCWFRGTTVLTQVSAKKKKDKIIYELVKESCLPGNRKRKYCKEMALKALEEITVEHNGVRSRKLGPCPDVQNENVILKCSFSMSDDSQKMKSGLEENQKMLCYKQWPSTGKKATRLLKGETFSRSRANRELRVEAPLTVHTSRELHK</sequence>
<organism evidence="1 2">
    <name type="scientific">Anas platyrhynchos</name>
    <name type="common">Mallard</name>
    <name type="synonym">Anas boschas</name>
    <dbReference type="NCBI Taxonomy" id="8839"/>
    <lineage>
        <taxon>Eukaryota</taxon>
        <taxon>Metazoa</taxon>
        <taxon>Chordata</taxon>
        <taxon>Craniata</taxon>
        <taxon>Vertebrata</taxon>
        <taxon>Euteleostomi</taxon>
        <taxon>Archelosauria</taxon>
        <taxon>Archosauria</taxon>
        <taxon>Dinosauria</taxon>
        <taxon>Saurischia</taxon>
        <taxon>Theropoda</taxon>
        <taxon>Coelurosauria</taxon>
        <taxon>Aves</taxon>
        <taxon>Neognathae</taxon>
        <taxon>Galloanserae</taxon>
        <taxon>Anseriformes</taxon>
        <taxon>Anatidae</taxon>
        <taxon>Anatinae</taxon>
        <taxon>Anas</taxon>
    </lineage>
</organism>
<gene>
    <name evidence="1" type="ORF">Anapl_12463</name>
</gene>
<proteinExistence type="predicted"/>
<dbReference type="AlphaFoldDB" id="R0JEH5"/>
<dbReference type="Proteomes" id="UP000296049">
    <property type="component" value="Unassembled WGS sequence"/>
</dbReference>
<evidence type="ECO:0000313" key="2">
    <source>
        <dbReference type="Proteomes" id="UP000296049"/>
    </source>
</evidence>
<dbReference type="EMBL" id="KB744209">
    <property type="protein sequence ID" value="EOA95670.1"/>
    <property type="molecule type" value="Genomic_DNA"/>
</dbReference>
<evidence type="ECO:0000313" key="1">
    <source>
        <dbReference type="EMBL" id="EOA95670.1"/>
    </source>
</evidence>
<name>R0JEH5_ANAPL</name>